<name>A0A1I7XL06_HETBA</name>
<keyword evidence="2" id="KW-1185">Reference proteome</keyword>
<evidence type="ECO:0000313" key="2">
    <source>
        <dbReference type="Proteomes" id="UP000095283"/>
    </source>
</evidence>
<feature type="compositionally biased region" description="Acidic residues" evidence="1">
    <location>
        <begin position="210"/>
        <end position="226"/>
    </location>
</feature>
<accession>A0A1I7XL06</accession>
<evidence type="ECO:0000256" key="1">
    <source>
        <dbReference type="SAM" id="MobiDB-lite"/>
    </source>
</evidence>
<dbReference type="AlphaFoldDB" id="A0A1I7XL06"/>
<proteinExistence type="predicted"/>
<dbReference type="Proteomes" id="UP000095283">
    <property type="component" value="Unplaced"/>
</dbReference>
<feature type="region of interest" description="Disordered" evidence="1">
    <location>
        <begin position="202"/>
        <end position="236"/>
    </location>
</feature>
<sequence>MSIDPSYGLASYVMGRHRKNKVFIWQSRTLKGRVYEFILASRFKVPGLISWKCMHCMQLKDQWKKDGKIIKNLKIPLVLIDNDIIKENPDRPLNAPHFCQGKDAVEAVLQRSKLQFYEQNAGTSGTTQDVVNQFTENVLESVPFNLNATQKRQIKRSLDEKCEKVMKKVLQKRRKESCHQDGEIEEEYRHGEYAMELQEISHALPQNSDADLDRDEDEFVDVEGDDPIPKKDPPQHLVTIHSIPNIL</sequence>
<reference evidence="3" key="1">
    <citation type="submission" date="2016-11" db="UniProtKB">
        <authorList>
            <consortium name="WormBaseParasite"/>
        </authorList>
    </citation>
    <scope>IDENTIFICATION</scope>
</reference>
<organism evidence="2 3">
    <name type="scientific">Heterorhabditis bacteriophora</name>
    <name type="common">Entomopathogenic nematode worm</name>
    <dbReference type="NCBI Taxonomy" id="37862"/>
    <lineage>
        <taxon>Eukaryota</taxon>
        <taxon>Metazoa</taxon>
        <taxon>Ecdysozoa</taxon>
        <taxon>Nematoda</taxon>
        <taxon>Chromadorea</taxon>
        <taxon>Rhabditida</taxon>
        <taxon>Rhabditina</taxon>
        <taxon>Rhabditomorpha</taxon>
        <taxon>Strongyloidea</taxon>
        <taxon>Heterorhabditidae</taxon>
        <taxon>Heterorhabditis</taxon>
    </lineage>
</organism>
<dbReference type="WBParaSite" id="Hba_18404">
    <property type="protein sequence ID" value="Hba_18404"/>
    <property type="gene ID" value="Hba_18404"/>
</dbReference>
<protein>
    <submittedName>
        <fullName evidence="3">Nucleolar protein 16</fullName>
    </submittedName>
</protein>
<evidence type="ECO:0000313" key="3">
    <source>
        <dbReference type="WBParaSite" id="Hba_18404"/>
    </source>
</evidence>